<comment type="caution">
    <text evidence="2">The sequence shown here is derived from an EMBL/GenBank/DDBJ whole genome shotgun (WGS) entry which is preliminary data.</text>
</comment>
<evidence type="ECO:0000313" key="2">
    <source>
        <dbReference type="EMBL" id="OGG57778.1"/>
    </source>
</evidence>
<dbReference type="PANTHER" id="PTHR21262:SF31">
    <property type="entry name" value="GTP PYROPHOSPHOKINASE"/>
    <property type="match status" value="1"/>
</dbReference>
<dbReference type="PANTHER" id="PTHR21262">
    <property type="entry name" value="GUANOSINE-3',5'-BIS DIPHOSPHATE 3'-PYROPHOSPHOHYDROLASE"/>
    <property type="match status" value="1"/>
</dbReference>
<evidence type="ECO:0000259" key="1">
    <source>
        <dbReference type="SMART" id="SM00471"/>
    </source>
</evidence>
<feature type="domain" description="HD/PDEase" evidence="1">
    <location>
        <begin position="75"/>
        <end position="187"/>
    </location>
</feature>
<gene>
    <name evidence="2" type="ORF">A2765_05085</name>
</gene>
<dbReference type="SMART" id="SM00471">
    <property type="entry name" value="HDc"/>
    <property type="match status" value="1"/>
</dbReference>
<proteinExistence type="predicted"/>
<sequence length="228" mass="27057">MVARTKGNKAAIPDICRMPRWLEPKLGFLRSKAENKETFFERIAEIFPANDPRYLLIEKAYETAKRAFRTKVRDGGERYFEHLRAVALIVIVYLRVRDADIIAATLLHDIIEDIPSWTHQRLTDEFNERIADMVWWVSKPHPKRGWSKDDVDRKYHRKLRDAPREVIIIKVADRLHNLMTMWQHESTRIARKVSETMDFILPLAENHQLLVHELEDTLKLLEKRRKAT</sequence>
<dbReference type="SUPFAM" id="SSF109604">
    <property type="entry name" value="HD-domain/PDEase-like"/>
    <property type="match status" value="1"/>
</dbReference>
<dbReference type="Proteomes" id="UP000176377">
    <property type="component" value="Unassembled WGS sequence"/>
</dbReference>
<evidence type="ECO:0000313" key="3">
    <source>
        <dbReference type="Proteomes" id="UP000176377"/>
    </source>
</evidence>
<dbReference type="InterPro" id="IPR003607">
    <property type="entry name" value="HD/PDEase_dom"/>
</dbReference>
<organism evidence="2 3">
    <name type="scientific">Candidatus Kaiserbacteria bacterium RIFCSPHIGHO2_01_FULL_56_24</name>
    <dbReference type="NCBI Taxonomy" id="1798487"/>
    <lineage>
        <taxon>Bacteria</taxon>
        <taxon>Candidatus Kaiseribacteriota</taxon>
    </lineage>
</organism>
<dbReference type="AlphaFoldDB" id="A0A1F6D8M2"/>
<protein>
    <recommendedName>
        <fullName evidence="1">HD/PDEase domain-containing protein</fullName>
    </recommendedName>
</protein>
<reference evidence="2 3" key="1">
    <citation type="journal article" date="2016" name="Nat. Commun.">
        <title>Thousands of microbial genomes shed light on interconnected biogeochemical processes in an aquifer system.</title>
        <authorList>
            <person name="Anantharaman K."/>
            <person name="Brown C.T."/>
            <person name="Hug L.A."/>
            <person name="Sharon I."/>
            <person name="Castelle C.J."/>
            <person name="Probst A.J."/>
            <person name="Thomas B.C."/>
            <person name="Singh A."/>
            <person name="Wilkins M.J."/>
            <person name="Karaoz U."/>
            <person name="Brodie E.L."/>
            <person name="Williams K.H."/>
            <person name="Hubbard S.S."/>
            <person name="Banfield J.F."/>
        </authorList>
    </citation>
    <scope>NUCLEOTIDE SEQUENCE [LARGE SCALE GENOMIC DNA]</scope>
</reference>
<name>A0A1F6D8M2_9BACT</name>
<dbReference type="Pfam" id="PF13328">
    <property type="entry name" value="HD_4"/>
    <property type="match status" value="1"/>
</dbReference>
<dbReference type="CDD" id="cd00077">
    <property type="entry name" value="HDc"/>
    <property type="match status" value="1"/>
</dbReference>
<dbReference type="EMBL" id="MFLA01000045">
    <property type="protein sequence ID" value="OGG57778.1"/>
    <property type="molecule type" value="Genomic_DNA"/>
</dbReference>
<accession>A0A1F6D8M2</accession>
<dbReference type="Gene3D" id="1.10.3210.10">
    <property type="entry name" value="Hypothetical protein af1432"/>
    <property type="match status" value="1"/>
</dbReference>